<dbReference type="Proteomes" id="UP000784294">
    <property type="component" value="Unassembled WGS sequence"/>
</dbReference>
<sequence>MSIWLQISAIKVSPDHFRRILHINPFDTPSHFQSGLCRKPVQSASSSNVSRVSTPISRSYELLNHTSSNLNEAHCQAPFETKDYAPIEPLFSQEITSLEGAPDLAIFNGPLLYEFVMPTPVGLIPPLSSPSHPSSNGTCTQLPSFVKNLISPDTAEIKQNTYVPWNPPDSTCFSIKSPAFPTSHLVTSNSYLRQFYHRTQNKYVSSPPLPSHFATLSAPLTATAMFERVPNNLTTATVKQECKRVMPNVVCVGDQSTILPGPSGAGQVAERQEIRADESNRLSMVHMRPTLNVLDGREGSGGSEFNASKNGYDYPDILNELPLRSDKLFDGHIISENQEFNRYCCRS</sequence>
<accession>A0A3S5ALJ9</accession>
<gene>
    <name evidence="1" type="ORF">PXEA_LOCUS33354</name>
</gene>
<protein>
    <submittedName>
        <fullName evidence="1">Uncharacterized protein</fullName>
    </submittedName>
</protein>
<evidence type="ECO:0000313" key="1">
    <source>
        <dbReference type="EMBL" id="VEL39914.1"/>
    </source>
</evidence>
<dbReference type="AlphaFoldDB" id="A0A3S5ALJ9"/>
<evidence type="ECO:0000313" key="2">
    <source>
        <dbReference type="Proteomes" id="UP000784294"/>
    </source>
</evidence>
<keyword evidence="2" id="KW-1185">Reference proteome</keyword>
<organism evidence="1 2">
    <name type="scientific">Protopolystoma xenopodis</name>
    <dbReference type="NCBI Taxonomy" id="117903"/>
    <lineage>
        <taxon>Eukaryota</taxon>
        <taxon>Metazoa</taxon>
        <taxon>Spiralia</taxon>
        <taxon>Lophotrochozoa</taxon>
        <taxon>Platyhelminthes</taxon>
        <taxon>Monogenea</taxon>
        <taxon>Polyopisthocotylea</taxon>
        <taxon>Polystomatidea</taxon>
        <taxon>Polystomatidae</taxon>
        <taxon>Protopolystoma</taxon>
    </lineage>
</organism>
<name>A0A3S5ALJ9_9PLAT</name>
<proteinExistence type="predicted"/>
<dbReference type="EMBL" id="CAAALY010262968">
    <property type="protein sequence ID" value="VEL39914.1"/>
    <property type="molecule type" value="Genomic_DNA"/>
</dbReference>
<comment type="caution">
    <text evidence="1">The sequence shown here is derived from an EMBL/GenBank/DDBJ whole genome shotgun (WGS) entry which is preliminary data.</text>
</comment>
<reference evidence="1" key="1">
    <citation type="submission" date="2018-11" db="EMBL/GenBank/DDBJ databases">
        <authorList>
            <consortium name="Pathogen Informatics"/>
        </authorList>
    </citation>
    <scope>NUCLEOTIDE SEQUENCE</scope>
</reference>